<keyword evidence="3" id="KW-1185">Reference proteome</keyword>
<organism evidence="2 3">
    <name type="scientific">Vibrio amylolyticus</name>
    <dbReference type="NCBI Taxonomy" id="2847292"/>
    <lineage>
        <taxon>Bacteria</taxon>
        <taxon>Pseudomonadati</taxon>
        <taxon>Pseudomonadota</taxon>
        <taxon>Gammaproteobacteria</taxon>
        <taxon>Vibrionales</taxon>
        <taxon>Vibrionaceae</taxon>
        <taxon>Vibrio</taxon>
    </lineage>
</organism>
<dbReference type="RefSeq" id="WP_248009499.1">
    <property type="nucleotide sequence ID" value="NZ_JAJHVV010000008.1"/>
</dbReference>
<sequence>MKKILIALLTIGFLGGCTSASYTNVDHDNAMDTNQNTLFPDSPVTDQMTLIQTFF</sequence>
<feature type="chain" id="PRO_5040796329" description="Lipoprotein" evidence="1">
    <location>
        <begin position="23"/>
        <end position="55"/>
    </location>
</feature>
<reference evidence="2" key="1">
    <citation type="submission" date="2021-11" db="EMBL/GenBank/DDBJ databases">
        <title>Vibrio ZSDE26 sp. nov. and Vibrio ZSDZ34 sp. nov., isolated from coastal seawater in Qingdao.</title>
        <authorList>
            <person name="Zhang P."/>
        </authorList>
    </citation>
    <scope>NUCLEOTIDE SEQUENCE</scope>
    <source>
        <strain evidence="2">ZSDE26</strain>
    </source>
</reference>
<accession>A0A9X2BHY7</accession>
<evidence type="ECO:0000313" key="2">
    <source>
        <dbReference type="EMBL" id="MCK6264426.1"/>
    </source>
</evidence>
<name>A0A9X2BHY7_9VIBR</name>
<feature type="signal peptide" evidence="1">
    <location>
        <begin position="1"/>
        <end position="22"/>
    </location>
</feature>
<keyword evidence="1" id="KW-0732">Signal</keyword>
<dbReference type="PROSITE" id="PS51257">
    <property type="entry name" value="PROKAR_LIPOPROTEIN"/>
    <property type="match status" value="1"/>
</dbReference>
<dbReference type="EMBL" id="JAJHVV010000008">
    <property type="protein sequence ID" value="MCK6264426.1"/>
    <property type="molecule type" value="Genomic_DNA"/>
</dbReference>
<evidence type="ECO:0000256" key="1">
    <source>
        <dbReference type="SAM" id="SignalP"/>
    </source>
</evidence>
<proteinExistence type="predicted"/>
<evidence type="ECO:0008006" key="4">
    <source>
        <dbReference type="Google" id="ProtNLM"/>
    </source>
</evidence>
<dbReference type="Proteomes" id="UP001139559">
    <property type="component" value="Unassembled WGS sequence"/>
</dbReference>
<comment type="caution">
    <text evidence="2">The sequence shown here is derived from an EMBL/GenBank/DDBJ whole genome shotgun (WGS) entry which is preliminary data.</text>
</comment>
<protein>
    <recommendedName>
        <fullName evidence="4">Lipoprotein</fullName>
    </recommendedName>
</protein>
<evidence type="ECO:0000313" key="3">
    <source>
        <dbReference type="Proteomes" id="UP001139559"/>
    </source>
</evidence>
<gene>
    <name evidence="2" type="ORF">KP803_14185</name>
</gene>
<dbReference type="AlphaFoldDB" id="A0A9X2BHY7"/>